<dbReference type="RefSeq" id="WP_073122725.1">
    <property type="nucleotide sequence ID" value="NZ_FRAA01000004.1"/>
</dbReference>
<dbReference type="GO" id="GO:0052856">
    <property type="term" value="F:NAD(P)HX epimerase activity"/>
    <property type="evidence" value="ECO:0007669"/>
    <property type="project" value="UniProtKB-UniRule"/>
</dbReference>
<keyword evidence="12 17" id="KW-0456">Lyase</keyword>
<comment type="cofactor">
    <cofactor evidence="17">
        <name>Mg(2+)</name>
        <dbReference type="ChEBI" id="CHEBI:18420"/>
    </cofactor>
</comment>
<evidence type="ECO:0000259" key="21">
    <source>
        <dbReference type="PROSITE" id="PS51385"/>
    </source>
</evidence>
<dbReference type="PROSITE" id="PS51383">
    <property type="entry name" value="YJEF_C_3"/>
    <property type="match status" value="1"/>
</dbReference>
<dbReference type="EC" id="5.1.99.6" evidence="19"/>
<name>A0A1M6RC77_REIAG</name>
<evidence type="ECO:0000256" key="4">
    <source>
        <dbReference type="ARBA" id="ARBA00009524"/>
    </source>
</evidence>
<evidence type="ECO:0000256" key="3">
    <source>
        <dbReference type="ARBA" id="ARBA00006001"/>
    </source>
</evidence>
<comment type="catalytic activity">
    <reaction evidence="2 18 19">
        <text>(6R)-NADPHX = (6S)-NADPHX</text>
        <dbReference type="Rhea" id="RHEA:32227"/>
        <dbReference type="ChEBI" id="CHEBI:64076"/>
        <dbReference type="ChEBI" id="CHEBI:64077"/>
        <dbReference type="EC" id="5.1.99.6"/>
    </reaction>
</comment>
<accession>A0A1M6RC77</accession>
<evidence type="ECO:0000256" key="17">
    <source>
        <dbReference type="HAMAP-Rule" id="MF_01965"/>
    </source>
</evidence>
<comment type="catalytic activity">
    <reaction evidence="1 18 19">
        <text>(6R)-NADHX = (6S)-NADHX</text>
        <dbReference type="Rhea" id="RHEA:32215"/>
        <dbReference type="ChEBI" id="CHEBI:64074"/>
        <dbReference type="ChEBI" id="CHEBI:64075"/>
        <dbReference type="EC" id="5.1.99.6"/>
    </reaction>
</comment>
<feature type="binding site" evidence="18">
    <location>
        <begin position="63"/>
        <end position="67"/>
    </location>
    <ligand>
        <name>(6S)-NADPHX</name>
        <dbReference type="ChEBI" id="CHEBI:64076"/>
    </ligand>
</feature>
<comment type="catalytic activity">
    <reaction evidence="16 17 19">
        <text>(6S)-NADPHX + ADP = AMP + phosphate + NADPH + H(+)</text>
        <dbReference type="Rhea" id="RHEA:32235"/>
        <dbReference type="ChEBI" id="CHEBI:15378"/>
        <dbReference type="ChEBI" id="CHEBI:43474"/>
        <dbReference type="ChEBI" id="CHEBI:57783"/>
        <dbReference type="ChEBI" id="CHEBI:64076"/>
        <dbReference type="ChEBI" id="CHEBI:456215"/>
        <dbReference type="ChEBI" id="CHEBI:456216"/>
        <dbReference type="EC" id="4.2.1.136"/>
    </reaction>
</comment>
<dbReference type="NCBIfam" id="TIGR00197">
    <property type="entry name" value="yjeF_nterm"/>
    <property type="match status" value="1"/>
</dbReference>
<evidence type="ECO:0000256" key="18">
    <source>
        <dbReference type="HAMAP-Rule" id="MF_01966"/>
    </source>
</evidence>
<dbReference type="GO" id="GO:0110051">
    <property type="term" value="P:metabolite repair"/>
    <property type="evidence" value="ECO:0007669"/>
    <property type="project" value="TreeGrafter"/>
</dbReference>
<dbReference type="Gene3D" id="3.40.1190.20">
    <property type="match status" value="1"/>
</dbReference>
<dbReference type="GO" id="GO:0046872">
    <property type="term" value="F:metal ion binding"/>
    <property type="evidence" value="ECO:0007669"/>
    <property type="project" value="UniProtKB-UniRule"/>
</dbReference>
<dbReference type="GO" id="GO:0046496">
    <property type="term" value="P:nicotinamide nucleotide metabolic process"/>
    <property type="evidence" value="ECO:0007669"/>
    <property type="project" value="UniProtKB-UniRule"/>
</dbReference>
<dbReference type="SUPFAM" id="SSF64153">
    <property type="entry name" value="YjeF N-terminal domain-like"/>
    <property type="match status" value="1"/>
</dbReference>
<comment type="similarity">
    <text evidence="3 19">In the N-terminal section; belongs to the NnrE/AIBP family.</text>
</comment>
<evidence type="ECO:0000256" key="13">
    <source>
        <dbReference type="ARBA" id="ARBA00023268"/>
    </source>
</evidence>
<feature type="binding site" evidence="17">
    <location>
        <position position="444"/>
    </location>
    <ligand>
        <name>AMP</name>
        <dbReference type="ChEBI" id="CHEBI:456215"/>
    </ligand>
</feature>
<comment type="cofactor">
    <cofactor evidence="18 19">
        <name>K(+)</name>
        <dbReference type="ChEBI" id="CHEBI:29103"/>
    </cofactor>
    <text evidence="18 19">Binds 1 potassium ion per subunit.</text>
</comment>
<feature type="binding site" evidence="17">
    <location>
        <position position="445"/>
    </location>
    <ligand>
        <name>(6S)-NADPHX</name>
        <dbReference type="ChEBI" id="CHEBI:64076"/>
    </ligand>
</feature>
<dbReference type="Pfam" id="PF01256">
    <property type="entry name" value="Carb_kinase"/>
    <property type="match status" value="1"/>
</dbReference>
<feature type="binding site" evidence="18">
    <location>
        <position position="130"/>
    </location>
    <ligand>
        <name>K(+)</name>
        <dbReference type="ChEBI" id="CHEBI:29103"/>
    </ligand>
</feature>
<dbReference type="Pfam" id="PF03853">
    <property type="entry name" value="YjeF_N"/>
    <property type="match status" value="1"/>
</dbReference>
<dbReference type="CDD" id="cd01171">
    <property type="entry name" value="YXKO-related"/>
    <property type="match status" value="1"/>
</dbReference>
<keyword evidence="6 17" id="KW-0547">Nucleotide-binding</keyword>
<dbReference type="PANTHER" id="PTHR12592">
    <property type="entry name" value="ATP-DEPENDENT (S)-NAD(P)H-HYDRATE DEHYDRATASE FAMILY MEMBER"/>
    <property type="match status" value="1"/>
</dbReference>
<dbReference type="GO" id="GO:0005524">
    <property type="term" value="F:ATP binding"/>
    <property type="evidence" value="ECO:0007669"/>
    <property type="project" value="UniProtKB-UniRule"/>
</dbReference>
<comment type="similarity">
    <text evidence="17">Belongs to the NnrD/CARKD family.</text>
</comment>
<evidence type="ECO:0000256" key="15">
    <source>
        <dbReference type="ARBA" id="ARBA00048238"/>
    </source>
</evidence>
<feature type="binding site" evidence="17">
    <location>
        <begin position="415"/>
        <end position="419"/>
    </location>
    <ligand>
        <name>AMP</name>
        <dbReference type="ChEBI" id="CHEBI:456215"/>
    </ligand>
</feature>
<evidence type="ECO:0000256" key="1">
    <source>
        <dbReference type="ARBA" id="ARBA00000013"/>
    </source>
</evidence>
<evidence type="ECO:0000256" key="7">
    <source>
        <dbReference type="ARBA" id="ARBA00022840"/>
    </source>
</evidence>
<keyword evidence="10 17" id="KW-0520">NAD</keyword>
<dbReference type="AlphaFoldDB" id="A0A1M6RC77"/>
<evidence type="ECO:0000256" key="5">
    <source>
        <dbReference type="ARBA" id="ARBA00022723"/>
    </source>
</evidence>
<evidence type="ECO:0000313" key="22">
    <source>
        <dbReference type="EMBL" id="SHK30053.1"/>
    </source>
</evidence>
<feature type="binding site" evidence="18">
    <location>
        <position position="164"/>
    </location>
    <ligand>
        <name>(6S)-NADPHX</name>
        <dbReference type="ChEBI" id="CHEBI:64076"/>
    </ligand>
</feature>
<dbReference type="Gene3D" id="3.40.50.10260">
    <property type="entry name" value="YjeF N-terminal domain"/>
    <property type="match status" value="1"/>
</dbReference>
<feature type="binding site" evidence="17">
    <location>
        <position position="329"/>
    </location>
    <ligand>
        <name>(6S)-NADPHX</name>
        <dbReference type="ChEBI" id="CHEBI:64076"/>
    </ligand>
</feature>
<dbReference type="SUPFAM" id="SSF53613">
    <property type="entry name" value="Ribokinase-like"/>
    <property type="match status" value="1"/>
</dbReference>
<dbReference type="PROSITE" id="PS51385">
    <property type="entry name" value="YJEF_N"/>
    <property type="match status" value="1"/>
</dbReference>
<feature type="binding site" evidence="18">
    <location>
        <begin position="134"/>
        <end position="140"/>
    </location>
    <ligand>
        <name>(6S)-NADPHX</name>
        <dbReference type="ChEBI" id="CHEBI:64076"/>
    </ligand>
</feature>
<dbReference type="PROSITE" id="PS01050">
    <property type="entry name" value="YJEF_C_2"/>
    <property type="match status" value="1"/>
</dbReference>
<dbReference type="GO" id="GO:0052855">
    <property type="term" value="F:ADP-dependent NAD(P)H-hydrate dehydratase activity"/>
    <property type="evidence" value="ECO:0007669"/>
    <property type="project" value="UniProtKB-UniRule"/>
</dbReference>
<dbReference type="STRING" id="156994.SAMN04488028_104114"/>
<dbReference type="InterPro" id="IPR030677">
    <property type="entry name" value="Nnr"/>
</dbReference>
<evidence type="ECO:0000256" key="6">
    <source>
        <dbReference type="ARBA" id="ARBA00022741"/>
    </source>
</evidence>
<feature type="domain" description="YjeF N-terminal" evidence="21">
    <location>
        <begin position="15"/>
        <end position="221"/>
    </location>
</feature>
<comment type="function">
    <text evidence="18">Catalyzes the epimerization of the S- and R-forms of NAD(P)HX, a damaged form of NAD(P)H that is a result of enzymatic or heat-dependent hydration. This is a prerequisite for the S-specific NAD(P)H-hydrate dehydratase to allow the repair of both epimers of NAD(P)HX.</text>
</comment>
<evidence type="ECO:0000313" key="23">
    <source>
        <dbReference type="Proteomes" id="UP000184474"/>
    </source>
</evidence>
<evidence type="ECO:0000256" key="10">
    <source>
        <dbReference type="ARBA" id="ARBA00023027"/>
    </source>
</evidence>
<dbReference type="EMBL" id="FRAA01000004">
    <property type="protein sequence ID" value="SHK30053.1"/>
    <property type="molecule type" value="Genomic_DNA"/>
</dbReference>
<evidence type="ECO:0000256" key="16">
    <source>
        <dbReference type="ARBA" id="ARBA00049209"/>
    </source>
</evidence>
<dbReference type="HAMAP" id="MF_01966">
    <property type="entry name" value="NADHX_epimerase"/>
    <property type="match status" value="1"/>
</dbReference>
<dbReference type="InterPro" id="IPR000631">
    <property type="entry name" value="CARKD"/>
</dbReference>
<keyword evidence="13" id="KW-0511">Multifunctional enzyme</keyword>
<dbReference type="InterPro" id="IPR036652">
    <property type="entry name" value="YjeF_N_dom_sf"/>
</dbReference>
<feature type="domain" description="YjeF C-terminal" evidence="20">
    <location>
        <begin position="231"/>
        <end position="504"/>
    </location>
</feature>
<feature type="binding site" evidence="18">
    <location>
        <position position="145"/>
    </location>
    <ligand>
        <name>(6S)-NADPHX</name>
        <dbReference type="ChEBI" id="CHEBI:64076"/>
    </ligand>
</feature>
<dbReference type="NCBIfam" id="TIGR00196">
    <property type="entry name" value="yjeF_cterm"/>
    <property type="match status" value="1"/>
</dbReference>
<keyword evidence="8 17" id="KW-0521">NADP</keyword>
<keyword evidence="5 18" id="KW-0479">Metal-binding</keyword>
<keyword evidence="7 17" id="KW-0067">ATP-binding</keyword>
<feature type="binding site" evidence="18">
    <location>
        <position position="167"/>
    </location>
    <ligand>
        <name>K(+)</name>
        <dbReference type="ChEBI" id="CHEBI:29103"/>
    </ligand>
</feature>
<comment type="catalytic activity">
    <reaction evidence="15 17 19">
        <text>(6S)-NADHX + ADP = AMP + phosphate + NADH + H(+)</text>
        <dbReference type="Rhea" id="RHEA:32223"/>
        <dbReference type="ChEBI" id="CHEBI:15378"/>
        <dbReference type="ChEBI" id="CHEBI:43474"/>
        <dbReference type="ChEBI" id="CHEBI:57945"/>
        <dbReference type="ChEBI" id="CHEBI:64074"/>
        <dbReference type="ChEBI" id="CHEBI:456215"/>
        <dbReference type="ChEBI" id="CHEBI:456216"/>
        <dbReference type="EC" id="4.2.1.136"/>
    </reaction>
</comment>
<dbReference type="HAMAP" id="MF_01965">
    <property type="entry name" value="NADHX_dehydratase"/>
    <property type="match status" value="1"/>
</dbReference>
<evidence type="ECO:0000256" key="12">
    <source>
        <dbReference type="ARBA" id="ARBA00023239"/>
    </source>
</evidence>
<comment type="subunit">
    <text evidence="17">Homotetramer.</text>
</comment>
<evidence type="ECO:0000256" key="14">
    <source>
        <dbReference type="ARBA" id="ARBA00025153"/>
    </source>
</evidence>
<protein>
    <recommendedName>
        <fullName evidence="19">Bifunctional NAD(P)H-hydrate repair enzyme</fullName>
    </recommendedName>
    <alternativeName>
        <fullName evidence="19">Nicotinamide nucleotide repair protein</fullName>
    </alternativeName>
    <domain>
        <recommendedName>
            <fullName evidence="19">ADP-dependent (S)-NAD(P)H-hydrate dehydratase</fullName>
            <ecNumber evidence="19">4.2.1.136</ecNumber>
        </recommendedName>
        <alternativeName>
            <fullName evidence="19">ADP-dependent NAD(P)HX dehydratase</fullName>
        </alternativeName>
    </domain>
    <domain>
        <recommendedName>
            <fullName evidence="19">NAD(P)H-hydrate epimerase</fullName>
            <ecNumber evidence="19">5.1.99.6</ecNumber>
        </recommendedName>
    </domain>
</protein>
<proteinExistence type="inferred from homology"/>
<dbReference type="PIRSF" id="PIRSF017184">
    <property type="entry name" value="Nnr"/>
    <property type="match status" value="1"/>
</dbReference>
<keyword evidence="9 18" id="KW-0630">Potassium</keyword>
<evidence type="ECO:0000259" key="20">
    <source>
        <dbReference type="PROSITE" id="PS51383"/>
    </source>
</evidence>
<dbReference type="PANTHER" id="PTHR12592:SF0">
    <property type="entry name" value="ATP-DEPENDENT (S)-NAD(P)H-HYDRATE DEHYDRATASE"/>
    <property type="match status" value="1"/>
</dbReference>
<reference evidence="23" key="1">
    <citation type="submission" date="2016-11" db="EMBL/GenBank/DDBJ databases">
        <authorList>
            <person name="Varghese N."/>
            <person name="Submissions S."/>
        </authorList>
    </citation>
    <scope>NUCLEOTIDE SEQUENCE [LARGE SCALE GENOMIC DNA]</scope>
    <source>
        <strain evidence="23">DSM 26134</strain>
    </source>
</reference>
<gene>
    <name evidence="18" type="primary">nnrE</name>
    <name evidence="17" type="synonym">nnrD</name>
    <name evidence="22" type="ORF">SAMN04488028_104114</name>
</gene>
<keyword evidence="11 18" id="KW-0413">Isomerase</keyword>
<dbReference type="EC" id="4.2.1.136" evidence="19"/>
<dbReference type="InterPro" id="IPR004443">
    <property type="entry name" value="YjeF_N_dom"/>
</dbReference>
<dbReference type="InterPro" id="IPR029056">
    <property type="entry name" value="Ribokinase-like"/>
</dbReference>
<feature type="binding site" evidence="17">
    <location>
        <position position="266"/>
    </location>
    <ligand>
        <name>(6S)-NADPHX</name>
        <dbReference type="ChEBI" id="CHEBI:64076"/>
    </ligand>
</feature>
<dbReference type="Proteomes" id="UP000184474">
    <property type="component" value="Unassembled WGS sequence"/>
</dbReference>
<organism evidence="22 23">
    <name type="scientific">Reichenbachiella agariperforans</name>
    <dbReference type="NCBI Taxonomy" id="156994"/>
    <lineage>
        <taxon>Bacteria</taxon>
        <taxon>Pseudomonadati</taxon>
        <taxon>Bacteroidota</taxon>
        <taxon>Cytophagia</taxon>
        <taxon>Cytophagales</taxon>
        <taxon>Reichenbachiellaceae</taxon>
        <taxon>Reichenbachiella</taxon>
    </lineage>
</organism>
<evidence type="ECO:0000256" key="11">
    <source>
        <dbReference type="ARBA" id="ARBA00023235"/>
    </source>
</evidence>
<keyword evidence="23" id="KW-1185">Reference proteome</keyword>
<comment type="similarity">
    <text evidence="18">Belongs to the NnrE/AIBP family.</text>
</comment>
<dbReference type="InterPro" id="IPR017953">
    <property type="entry name" value="Carbohydrate_kinase_pred_CS"/>
</dbReference>
<feature type="binding site" evidence="17">
    <location>
        <position position="380"/>
    </location>
    <ligand>
        <name>(6S)-NADPHX</name>
        <dbReference type="ChEBI" id="CHEBI:64076"/>
    </ligand>
</feature>
<sequence length="507" mass="54429">MNSNLCLKIFSAEQTRQADQYTITHEPIASIDLMERASTCFVQAFLRDYSKDQSVKVFCGTGNNGGDGLAIARLLLDADYHVEVYLLGDVEKGTPDFQSNLKKLKGLLAPVWVSDMVVFPTIENGDLVIDALFGSGVSRPVEGIYAECIEAINRSMAKDVIAVDIASGLGCETRYGKGAVMEVSHTITFQSPKLTQLLPENDVHTGRLDVINIGLSEEFIRSVAVQQYFLTEAFIKSLLIPRKKYAHKGDAGRSLIVAGSFGKMGAAVLAAQACLRSGVGLLTMQVPECGVDILQSTTPEAMVRADKNSKVNEKFDDLEGFDAIGVGPGIGTEDETAKRLKLLIGSSKVPMVLDADALNILSQHPTWLEYLPKGSVLTPHPGEFTRLVGEWDDDAHKLALQMELAQRLDAIVLLKGAHSTVATPDGRLFFNSTGNPGMATGGSGDVLTGMVTAFLAQGYDSLSATLVACFVHGRAGDLFLAEGAEESLIASDLITKTPLVLKCLKSR</sequence>
<evidence type="ECO:0000256" key="8">
    <source>
        <dbReference type="ARBA" id="ARBA00022857"/>
    </source>
</evidence>
<feature type="binding site" evidence="18">
    <location>
        <position position="64"/>
    </location>
    <ligand>
        <name>K(+)</name>
        <dbReference type="ChEBI" id="CHEBI:29103"/>
    </ligand>
</feature>
<comment type="function">
    <text evidence="14 19">Bifunctional enzyme that catalyzes the epimerization of the S- and R-forms of NAD(P)HX and the dehydration of the S-form of NAD(P)HX at the expense of ADP, which is converted to AMP. This allows the repair of both epimers of NAD(P)HX, a damaged form of NAD(P)H that is a result of enzymatic or heat-dependent hydration.</text>
</comment>
<evidence type="ECO:0000256" key="9">
    <source>
        <dbReference type="ARBA" id="ARBA00022958"/>
    </source>
</evidence>
<evidence type="ECO:0000256" key="19">
    <source>
        <dbReference type="PIRNR" id="PIRNR017184"/>
    </source>
</evidence>
<comment type="similarity">
    <text evidence="4 19">In the C-terminal section; belongs to the NnrD/CARKD family.</text>
</comment>
<evidence type="ECO:0000256" key="2">
    <source>
        <dbReference type="ARBA" id="ARBA00000909"/>
    </source>
</evidence>
<comment type="function">
    <text evidence="17">Catalyzes the dehydration of the S-form of NAD(P)HX at the expense of ADP, which is converted to AMP. Together with NAD(P)HX epimerase, which catalyzes the epimerization of the S- and R-forms, the enzyme allows the repair of both epimers of NAD(P)HX, a damaged form of NAD(P)H that is a result of enzymatic or heat-dependent hydration.</text>
</comment>